<reference evidence="1" key="1">
    <citation type="submission" date="2021-03" db="EMBL/GenBank/DDBJ databases">
        <title>Comparative genomics and phylogenomic investigation of the class Geoglossomycetes provide insights into ecological specialization and systematics.</title>
        <authorList>
            <person name="Melie T."/>
            <person name="Pirro S."/>
            <person name="Miller A.N."/>
            <person name="Quandt A."/>
        </authorList>
    </citation>
    <scope>NUCLEOTIDE SEQUENCE</scope>
    <source>
        <strain evidence="1">CAQ_001_2017</strain>
    </source>
</reference>
<dbReference type="EMBL" id="JAGHQM010000285">
    <property type="protein sequence ID" value="KAH0562869.1"/>
    <property type="molecule type" value="Genomic_DNA"/>
</dbReference>
<gene>
    <name evidence="1" type="ORF">GP486_002519</name>
</gene>
<organism evidence="1 2">
    <name type="scientific">Trichoglossum hirsutum</name>
    <dbReference type="NCBI Taxonomy" id="265104"/>
    <lineage>
        <taxon>Eukaryota</taxon>
        <taxon>Fungi</taxon>
        <taxon>Dikarya</taxon>
        <taxon>Ascomycota</taxon>
        <taxon>Pezizomycotina</taxon>
        <taxon>Geoglossomycetes</taxon>
        <taxon>Geoglossales</taxon>
        <taxon>Geoglossaceae</taxon>
        <taxon>Trichoglossum</taxon>
    </lineage>
</organism>
<proteinExistence type="predicted"/>
<accession>A0A9P8RS15</accession>
<protein>
    <submittedName>
        <fullName evidence="1">Uncharacterized protein</fullName>
    </submittedName>
</protein>
<dbReference type="Proteomes" id="UP000750711">
    <property type="component" value="Unassembled WGS sequence"/>
</dbReference>
<sequence>MSTAGGPARAWSSMPVSWQVDIPGLSALVGRIGAEGLKQLALEGVDVNTIGCALTLAELAPASVEFRYKLQKHRVEQRAQSWKFYDIIEYGAGTNFVADELLKTRPGENALALMVAVASVMDGEEAIEVLLSLFEEMKIPVYSTPGVGQLKALRSAVLPLLRKAHFGDRLAELNLWLSNQFAPADPRWFDPNGDPASMVELIRLLSHMVLGSGDKPNRLAFYGISGAAWLMLYSTDILGLPVCLIHKDGKVHPVNGDFASAKVLIFPENSGRAQILESIDNPLDVVVCTTHGGSRFQPVWLLSCGEEGGGVDLFKLMCGWNVQARREIGNLVYSMAMEYLGWHTGSYSSSTPGFVSYYASGIGELEERLGHIVPLFGFPGQFQFNRKWRDSFQIPDTVVAGGAGAVTREGGARKAELCLQLFKSMIVQPEVKSYDYCQHLRCSVPELKDDLPYCPRCRLLECVKELSFAASCLAFSDWHRDFRKLSTRVLSGGASNTAQHSYEFFNWVFDRPAHRDDGLRPQLLRASWDEHPYMAYAIAELCSSSEETVDIMRRHRNGFIGLNLDGVLLIEHAAVSSKLGLMYRFMLREGEFYFSGGRRPSLAGPTSAWVIESNNCSVNLQTRLQPFDHFSKVSLPFHARLEEDSISIGCTFNHKDEAQGRSLGVEVPIMNIVDALQKLLVTQPCDHGYRSPLTVTPFHPEIAAQGGPPDQSRYWKDQTGAIWHVRGNLYQHPSCSWEQNPDGLPSDVYSMYPVDGNEDGQWVSLALCSQGLEREGIVVWQKDACLACVRSRASSRPGSPGAFRVHQVINGTVSV</sequence>
<name>A0A9P8RS15_9PEZI</name>
<evidence type="ECO:0000313" key="2">
    <source>
        <dbReference type="Proteomes" id="UP000750711"/>
    </source>
</evidence>
<comment type="caution">
    <text evidence="1">The sequence shown here is derived from an EMBL/GenBank/DDBJ whole genome shotgun (WGS) entry which is preliminary data.</text>
</comment>
<keyword evidence="2" id="KW-1185">Reference proteome</keyword>
<evidence type="ECO:0000313" key="1">
    <source>
        <dbReference type="EMBL" id="KAH0562869.1"/>
    </source>
</evidence>
<dbReference type="AlphaFoldDB" id="A0A9P8RS15"/>